<feature type="region of interest" description="Disordered" evidence="1">
    <location>
        <begin position="61"/>
        <end position="99"/>
    </location>
</feature>
<feature type="compositionally biased region" description="Polar residues" evidence="1">
    <location>
        <begin position="77"/>
        <end position="88"/>
    </location>
</feature>
<dbReference type="EMBL" id="RBNI01002589">
    <property type="protein sequence ID" value="RUP49137.1"/>
    <property type="molecule type" value="Genomic_DNA"/>
</dbReference>
<gene>
    <name evidence="2" type="ORF">BC936DRAFT_143224</name>
</gene>
<evidence type="ECO:0000313" key="3">
    <source>
        <dbReference type="Proteomes" id="UP000268093"/>
    </source>
</evidence>
<evidence type="ECO:0000256" key="1">
    <source>
        <dbReference type="SAM" id="MobiDB-lite"/>
    </source>
</evidence>
<sequence length="173" mass="18683">IWFGSVGADGRALKTASSLVPGVCILPLQGNRMPQVSASGEPFCRLAVLDDLQSVEGTIPVSEITSSSPQSKPTKSRATSSTPNVSEPQPTPERDASHGGIFANSQLTISKSGDPAQIAFQLGRELGRMEGQFVAFLCVMERLYSELGTLYEHRRIKGLARQIVRRIKEEEGL</sequence>
<feature type="non-terminal residue" evidence="2">
    <location>
        <position position="1"/>
    </location>
</feature>
<dbReference type="Proteomes" id="UP000268093">
    <property type="component" value="Unassembled WGS sequence"/>
</dbReference>
<proteinExistence type="predicted"/>
<name>A0A433DE89_9FUNG</name>
<protein>
    <submittedName>
        <fullName evidence="2">Uncharacterized protein</fullName>
    </submittedName>
</protein>
<keyword evidence="3" id="KW-1185">Reference proteome</keyword>
<reference evidence="2 3" key="1">
    <citation type="journal article" date="2018" name="New Phytol.">
        <title>Phylogenomics of Endogonaceae and evolution of mycorrhizas within Mucoromycota.</title>
        <authorList>
            <person name="Chang Y."/>
            <person name="Desiro A."/>
            <person name="Na H."/>
            <person name="Sandor L."/>
            <person name="Lipzen A."/>
            <person name="Clum A."/>
            <person name="Barry K."/>
            <person name="Grigoriev I.V."/>
            <person name="Martin F.M."/>
            <person name="Stajich J.E."/>
            <person name="Smith M.E."/>
            <person name="Bonito G."/>
            <person name="Spatafora J.W."/>
        </authorList>
    </citation>
    <scope>NUCLEOTIDE SEQUENCE [LARGE SCALE GENOMIC DNA]</scope>
    <source>
        <strain evidence="2 3">GMNB39</strain>
    </source>
</reference>
<evidence type="ECO:0000313" key="2">
    <source>
        <dbReference type="EMBL" id="RUP49137.1"/>
    </source>
</evidence>
<comment type="caution">
    <text evidence="2">The sequence shown here is derived from an EMBL/GenBank/DDBJ whole genome shotgun (WGS) entry which is preliminary data.</text>
</comment>
<organism evidence="2 3">
    <name type="scientific">Jimgerdemannia flammicorona</name>
    <dbReference type="NCBI Taxonomy" id="994334"/>
    <lineage>
        <taxon>Eukaryota</taxon>
        <taxon>Fungi</taxon>
        <taxon>Fungi incertae sedis</taxon>
        <taxon>Mucoromycota</taxon>
        <taxon>Mucoromycotina</taxon>
        <taxon>Endogonomycetes</taxon>
        <taxon>Endogonales</taxon>
        <taxon>Endogonaceae</taxon>
        <taxon>Jimgerdemannia</taxon>
    </lineage>
</organism>
<dbReference type="AlphaFoldDB" id="A0A433DE89"/>
<accession>A0A433DE89</accession>